<dbReference type="InterPro" id="IPR004887">
    <property type="entry name" value="GSH_synth_subst-bd"/>
</dbReference>
<organism evidence="3">
    <name type="scientific">Perkinsus marinus (strain ATCC 50983 / TXsc)</name>
    <dbReference type="NCBI Taxonomy" id="423536"/>
    <lineage>
        <taxon>Eukaryota</taxon>
        <taxon>Sar</taxon>
        <taxon>Alveolata</taxon>
        <taxon>Perkinsozoa</taxon>
        <taxon>Perkinsea</taxon>
        <taxon>Perkinsida</taxon>
        <taxon>Perkinsidae</taxon>
        <taxon>Perkinsus</taxon>
    </lineage>
</organism>
<proteinExistence type="predicted"/>
<dbReference type="Gene3D" id="3.40.50.1760">
    <property type="entry name" value="Glutathione synthase, substrate-binding domain superfamily, eukaryotic"/>
    <property type="match status" value="1"/>
</dbReference>
<sequence>MTTLTSALDRVGHCELPDNKTANEIASAMAEAVRLYNERYHRSCHNICIVVADDNSNSSCLIEAALLMNHATACHKRTMKELIRDVEIDGDFSVVRLAGRLEPSRSVEVALVYYEALEYDADDEAAWNLRGRLEESMAVQCPSVVLQLLGKSELQQQWRSDASLISSLKCVDYAPDDLSRFLAVDASIKEECVVSKVIEATQSNLSIYSCLVMNGPEVALERIAGHVLETRGEESSEVIIDTALLTPHDVIEDSSETE</sequence>
<accession>C5KZ67</accession>
<evidence type="ECO:0000313" key="2">
    <source>
        <dbReference type="EMBL" id="EER10217.1"/>
    </source>
</evidence>
<feature type="domain" description="Glutathione synthase substrate-binding" evidence="1">
    <location>
        <begin position="49"/>
        <end position="148"/>
    </location>
</feature>
<gene>
    <name evidence="2" type="ORF">Pmar_PMAR018219</name>
</gene>
<evidence type="ECO:0000259" key="1">
    <source>
        <dbReference type="Pfam" id="PF03199"/>
    </source>
</evidence>
<keyword evidence="3" id="KW-1185">Reference proteome</keyword>
<dbReference type="GO" id="GO:0004363">
    <property type="term" value="F:glutathione synthase activity"/>
    <property type="evidence" value="ECO:0007669"/>
    <property type="project" value="InterPro"/>
</dbReference>
<reference evidence="2 3" key="1">
    <citation type="submission" date="2008-07" db="EMBL/GenBank/DDBJ databases">
        <authorList>
            <person name="El-Sayed N."/>
            <person name="Caler E."/>
            <person name="Inman J."/>
            <person name="Amedeo P."/>
            <person name="Hass B."/>
            <person name="Wortman J."/>
        </authorList>
    </citation>
    <scope>NUCLEOTIDE SEQUENCE [LARGE SCALE GENOMIC DNA]</scope>
    <source>
        <strain evidence="3">ATCC 50983 / TXsc</strain>
    </source>
</reference>
<dbReference type="InterPro" id="IPR005615">
    <property type="entry name" value="Glutathione_synthase"/>
</dbReference>
<dbReference type="RefSeq" id="XP_002778422.1">
    <property type="nucleotide sequence ID" value="XM_002778376.1"/>
</dbReference>
<dbReference type="Pfam" id="PF03199">
    <property type="entry name" value="GSH_synthase"/>
    <property type="match status" value="1"/>
</dbReference>
<dbReference type="GO" id="GO:0005524">
    <property type="term" value="F:ATP binding"/>
    <property type="evidence" value="ECO:0007669"/>
    <property type="project" value="InterPro"/>
</dbReference>
<dbReference type="InterPro" id="IPR037013">
    <property type="entry name" value="GSH-S_sub-bd_sf"/>
</dbReference>
<name>C5KZ67_PERM5</name>
<dbReference type="OrthoDB" id="2020073at2759"/>
<dbReference type="GO" id="GO:0043295">
    <property type="term" value="F:glutathione binding"/>
    <property type="evidence" value="ECO:0007669"/>
    <property type="project" value="TreeGrafter"/>
</dbReference>
<protein>
    <recommendedName>
        <fullName evidence="1">Glutathione synthase substrate-binding domain-containing protein</fullName>
    </recommendedName>
</protein>
<dbReference type="SUPFAM" id="SSF52440">
    <property type="entry name" value="PreATP-grasp domain"/>
    <property type="match status" value="1"/>
</dbReference>
<evidence type="ECO:0000313" key="3">
    <source>
        <dbReference type="Proteomes" id="UP000007800"/>
    </source>
</evidence>
<dbReference type="PANTHER" id="PTHR11130">
    <property type="entry name" value="GLUTATHIONE SYNTHETASE"/>
    <property type="match status" value="1"/>
</dbReference>
<dbReference type="GeneID" id="9038780"/>
<dbReference type="Proteomes" id="UP000007800">
    <property type="component" value="Unassembled WGS sequence"/>
</dbReference>
<dbReference type="PANTHER" id="PTHR11130:SF0">
    <property type="entry name" value="GLUTATHIONE SYNTHETASE"/>
    <property type="match status" value="1"/>
</dbReference>
<dbReference type="InParanoid" id="C5KZ67"/>
<dbReference type="AlphaFoldDB" id="C5KZ67"/>
<dbReference type="InterPro" id="IPR016185">
    <property type="entry name" value="PreATP-grasp_dom_sf"/>
</dbReference>
<dbReference type="EMBL" id="GG677709">
    <property type="protein sequence ID" value="EER10217.1"/>
    <property type="molecule type" value="Genomic_DNA"/>
</dbReference>
<dbReference type="GO" id="GO:0005829">
    <property type="term" value="C:cytosol"/>
    <property type="evidence" value="ECO:0007669"/>
    <property type="project" value="TreeGrafter"/>
</dbReference>